<dbReference type="HOGENOM" id="CLU_014813_4_3_1"/>
<dbReference type="InterPro" id="IPR043137">
    <property type="entry name" value="GGT_ssub_C"/>
</dbReference>
<dbReference type="OMA" id="SFWPRTW"/>
<reference evidence="4 5" key="1">
    <citation type="journal article" date="2013" name="Nature">
        <title>Insights into bilaterian evolution from three spiralian genomes.</title>
        <authorList>
            <person name="Simakov O."/>
            <person name="Marletaz F."/>
            <person name="Cho S.J."/>
            <person name="Edsinger-Gonzales E."/>
            <person name="Havlak P."/>
            <person name="Hellsten U."/>
            <person name="Kuo D.H."/>
            <person name="Larsson T."/>
            <person name="Lv J."/>
            <person name="Arendt D."/>
            <person name="Savage R."/>
            <person name="Osoegawa K."/>
            <person name="de Jong P."/>
            <person name="Grimwood J."/>
            <person name="Chapman J.A."/>
            <person name="Shapiro H."/>
            <person name="Aerts A."/>
            <person name="Otillar R.P."/>
            <person name="Terry A.Y."/>
            <person name="Boore J.L."/>
            <person name="Grigoriev I.V."/>
            <person name="Lindberg D.R."/>
            <person name="Seaver E.C."/>
            <person name="Weisblat D.A."/>
            <person name="Putnam N.H."/>
            <person name="Rokhsar D.S."/>
        </authorList>
    </citation>
    <scope>NUCLEOTIDE SEQUENCE [LARGE SCALE GENOMIC DNA]</scope>
</reference>
<proteinExistence type="predicted"/>
<dbReference type="FunFam" id="1.10.246.130:FF:000002">
    <property type="entry name" value="glutathione hydrolase 1 proenzyme"/>
    <property type="match status" value="1"/>
</dbReference>
<keyword evidence="1" id="KW-1202">Platelet aggregation activating toxin</keyword>
<feature type="binding site" evidence="3">
    <location>
        <position position="52"/>
    </location>
    <ligand>
        <name>L-glutamate</name>
        <dbReference type="ChEBI" id="CHEBI:29985"/>
    </ligand>
</feature>
<dbReference type="GO" id="GO:0036374">
    <property type="term" value="F:glutathione hydrolase activity"/>
    <property type="evidence" value="ECO:0007669"/>
    <property type="project" value="InterPro"/>
</dbReference>
<sequence length="522" mass="56778">MIILEKGSAVDGAIAGLICNGIVTAHSMGIGGGFFMALYNRTNKRAEALDAREEAPLSATRDMFRSENASSVLGGLSIAVPGEVKGYQAAHDKYGKLPWAQLFQPTIKLCQEGVPVTSAIRKALNREQNKAILIKDPNFRYTFCGYVTRRGSAFQVGDKVKLPKLARTLEIIADNGAGAFYTSTNLPQDIISDIKDAGGNMTLDDLFIYQAKWKPPTTLTLRDGITIHSVPPPSSGAVYEYILNILDGYNFTADDLSTDEKTVLTHHRIIEAMKFAYAKRTNLGDDAFVNVTELVSNMTSPEFGESIRQMIDDTRTYGTMHYGPTFYDENKVGTSHLAAIDMDGNAVSVTSTINLHFGSKVKGARTGIVFNNEMDDFSTPNLTNYFGIKPSPANFIKPSKRPLSSMCPAIVVNSNGDVVLIAGAAGGTKITTSTALVTLYTLRLGLSVKDAEDFPRLHHQLLPPEVQVETTFDQKYIDALKKYGHNFTTYNPGSSVIQAINIKDGDINAASDWRKGGKPAGY</sequence>
<dbReference type="RefSeq" id="XP_009053969.1">
    <property type="nucleotide sequence ID" value="XM_009055721.1"/>
</dbReference>
<keyword evidence="5" id="KW-1185">Reference proteome</keyword>
<dbReference type="KEGG" id="lgi:LOTGIDRAFT_188739"/>
<dbReference type="InterPro" id="IPR043138">
    <property type="entry name" value="GGT_lsub"/>
</dbReference>
<dbReference type="Gene3D" id="1.10.246.130">
    <property type="match status" value="1"/>
</dbReference>
<feature type="active site" description="Nucleophile" evidence="2">
    <location>
        <position position="334"/>
    </location>
</feature>
<dbReference type="STRING" id="225164.V4AF18"/>
<dbReference type="PANTHER" id="PTHR11686:SF9">
    <property type="entry name" value="RE13973P"/>
    <property type="match status" value="1"/>
</dbReference>
<dbReference type="NCBIfam" id="TIGR00066">
    <property type="entry name" value="g_glut_trans"/>
    <property type="match status" value="1"/>
</dbReference>
<evidence type="ECO:0000313" key="5">
    <source>
        <dbReference type="Proteomes" id="UP000030746"/>
    </source>
</evidence>
<evidence type="ECO:0000256" key="1">
    <source>
        <dbReference type="ARBA" id="ARBA00084097"/>
    </source>
</evidence>
<dbReference type="FunFam" id="3.60.20.40:FF:000001">
    <property type="entry name" value="Gamma-glutamyltranspeptidase 1"/>
    <property type="match status" value="1"/>
</dbReference>
<dbReference type="Gene3D" id="3.60.20.40">
    <property type="match status" value="1"/>
</dbReference>
<protein>
    <recommendedName>
        <fullName evidence="6">Gamma-glutamyltransferase</fullName>
    </recommendedName>
</protein>
<name>V4AF18_LOTGI</name>
<keyword evidence="1" id="KW-1199">Hemostasis impairing toxin</keyword>
<organism evidence="4 5">
    <name type="scientific">Lottia gigantea</name>
    <name type="common">Giant owl limpet</name>
    <dbReference type="NCBI Taxonomy" id="225164"/>
    <lineage>
        <taxon>Eukaryota</taxon>
        <taxon>Metazoa</taxon>
        <taxon>Spiralia</taxon>
        <taxon>Lophotrochozoa</taxon>
        <taxon>Mollusca</taxon>
        <taxon>Gastropoda</taxon>
        <taxon>Patellogastropoda</taxon>
        <taxon>Lottioidea</taxon>
        <taxon>Lottiidae</taxon>
        <taxon>Lottia</taxon>
    </lineage>
</organism>
<evidence type="ECO:0000256" key="2">
    <source>
        <dbReference type="PIRSR" id="PIRSR600101-1"/>
    </source>
</evidence>
<dbReference type="EMBL" id="KB201656">
    <property type="protein sequence ID" value="ESO95462.1"/>
    <property type="molecule type" value="Genomic_DNA"/>
</dbReference>
<evidence type="ECO:0000256" key="3">
    <source>
        <dbReference type="PIRSR" id="PIRSR600101-2"/>
    </source>
</evidence>
<dbReference type="PRINTS" id="PR01210">
    <property type="entry name" value="GGTRANSPTASE"/>
</dbReference>
<dbReference type="SUPFAM" id="SSF56235">
    <property type="entry name" value="N-terminal nucleophile aminohydrolases (Ntn hydrolases)"/>
    <property type="match status" value="1"/>
</dbReference>
<dbReference type="InterPro" id="IPR029055">
    <property type="entry name" value="Ntn_hydrolases_N"/>
</dbReference>
<dbReference type="PANTHER" id="PTHR11686">
    <property type="entry name" value="GAMMA GLUTAMYL TRANSPEPTIDASE"/>
    <property type="match status" value="1"/>
</dbReference>
<dbReference type="OrthoDB" id="1081007at2759"/>
<gene>
    <name evidence="4" type="ORF">LOTGIDRAFT_188739</name>
</gene>
<dbReference type="InterPro" id="IPR000101">
    <property type="entry name" value="GGT_peptidase"/>
</dbReference>
<feature type="binding site" evidence="3">
    <location>
        <begin position="404"/>
        <end position="405"/>
    </location>
    <ligand>
        <name>L-glutamate</name>
        <dbReference type="ChEBI" id="CHEBI:29985"/>
    </ligand>
</feature>
<feature type="binding site" evidence="3">
    <location>
        <begin position="352"/>
        <end position="354"/>
    </location>
    <ligand>
        <name>L-glutamate</name>
        <dbReference type="ChEBI" id="CHEBI:29985"/>
    </ligand>
</feature>
<dbReference type="Proteomes" id="UP000030746">
    <property type="component" value="Unassembled WGS sequence"/>
</dbReference>
<dbReference type="CTD" id="20244806"/>
<feature type="binding site" evidence="3">
    <location>
        <position position="376"/>
    </location>
    <ligand>
        <name>L-glutamate</name>
        <dbReference type="ChEBI" id="CHEBI:29985"/>
    </ligand>
</feature>
<dbReference type="GeneID" id="20244806"/>
<dbReference type="AlphaFoldDB" id="V4AF18"/>
<keyword evidence="1" id="KW-0800">Toxin</keyword>
<evidence type="ECO:0008006" key="6">
    <source>
        <dbReference type="Google" id="ProtNLM"/>
    </source>
</evidence>
<accession>V4AF18</accession>
<feature type="binding site" evidence="3">
    <location>
        <position position="427"/>
    </location>
    <ligand>
        <name>L-glutamate</name>
        <dbReference type="ChEBI" id="CHEBI:29985"/>
    </ligand>
</feature>
<dbReference type="GO" id="GO:0006751">
    <property type="term" value="P:glutathione catabolic process"/>
    <property type="evidence" value="ECO:0007669"/>
    <property type="project" value="InterPro"/>
</dbReference>
<dbReference type="GO" id="GO:0005886">
    <property type="term" value="C:plasma membrane"/>
    <property type="evidence" value="ECO:0007669"/>
    <property type="project" value="TreeGrafter"/>
</dbReference>
<dbReference type="Pfam" id="PF01019">
    <property type="entry name" value="G_glu_transpept"/>
    <property type="match status" value="1"/>
</dbReference>
<evidence type="ECO:0000313" key="4">
    <source>
        <dbReference type="EMBL" id="ESO95462.1"/>
    </source>
</evidence>